<dbReference type="InParanoid" id="A0A316YW24"/>
<evidence type="ECO:0000313" key="4">
    <source>
        <dbReference type="Proteomes" id="UP000245768"/>
    </source>
</evidence>
<protein>
    <submittedName>
        <fullName evidence="3">Alpha/beta-hydrolase</fullName>
    </submittedName>
</protein>
<dbReference type="Gene3D" id="3.40.50.1820">
    <property type="entry name" value="alpha/beta hydrolase"/>
    <property type="match status" value="1"/>
</dbReference>
<sequence>MLSILTFILRGIWEAYLEPLLTFFGLYKVNDLSYGRSRIPFSAMEKRLHANPDVHVWFGKVMLENGQDWVWYQVWEPMEPTCSPRPDVLFVHGTGVHSGTFASHSRRYLDAGFRLIVPDLPSHGYSSGLHVYRRKLREYTAGLRAVLHDVASRDDKIYGLRSKAQRQQTFLLGLSFGGTVALHYGLDYPHSIRSDPKDPEGIPIDGICVVGPILGYSPTNVTFPPYLVKIANFCESYLGLSRFEVMVPHKKSLDKDPKVYKSLINEDKRSHQGAFRLGHLKCINDAVSRLQQEAGNFNHPVLIQQGGQDRVACPIKSIRWVRSINSSDKRMAIYPVCQHVIFRKAKTEEEDQAGRVACIGDSVEWMGHRVDWPRSTDLITFNSPFDAQGRFTPPQTPSSSVSSSLVSSRNTSYSSSGHSTPTSPYEPDMTELTPSRFPGTPQEQEDQDAYSSDGKLDTETPAFGRLPFLMHQEDKEEPHPLLASPHKTTLPALARLCPERSYKIRWALAPILRPYDILVYKSAADLGSAGSFSS</sequence>
<evidence type="ECO:0000259" key="2">
    <source>
        <dbReference type="Pfam" id="PF12146"/>
    </source>
</evidence>
<evidence type="ECO:0000256" key="1">
    <source>
        <dbReference type="SAM" id="MobiDB-lite"/>
    </source>
</evidence>
<dbReference type="RefSeq" id="XP_025380845.1">
    <property type="nucleotide sequence ID" value="XM_025520583.1"/>
</dbReference>
<feature type="compositionally biased region" description="Low complexity" evidence="1">
    <location>
        <begin position="397"/>
        <end position="423"/>
    </location>
</feature>
<dbReference type="SUPFAM" id="SSF53474">
    <property type="entry name" value="alpha/beta-Hydrolases"/>
    <property type="match status" value="1"/>
</dbReference>
<dbReference type="InterPro" id="IPR029058">
    <property type="entry name" value="AB_hydrolase_fold"/>
</dbReference>
<keyword evidence="4" id="KW-1185">Reference proteome</keyword>
<dbReference type="STRING" id="215250.A0A316YW24"/>
<dbReference type="OrthoDB" id="10249433at2759"/>
<name>A0A316YW24_9BASI</name>
<dbReference type="GO" id="GO:0016787">
    <property type="term" value="F:hydrolase activity"/>
    <property type="evidence" value="ECO:0007669"/>
    <property type="project" value="UniProtKB-KW"/>
</dbReference>
<gene>
    <name evidence="3" type="ORF">FA10DRAFT_264270</name>
</gene>
<feature type="region of interest" description="Disordered" evidence="1">
    <location>
        <begin position="386"/>
        <end position="457"/>
    </location>
</feature>
<dbReference type="Proteomes" id="UP000245768">
    <property type="component" value="Unassembled WGS sequence"/>
</dbReference>
<dbReference type="InterPro" id="IPR022742">
    <property type="entry name" value="Hydrolase_4"/>
</dbReference>
<dbReference type="Pfam" id="PF12146">
    <property type="entry name" value="Hydrolase_4"/>
    <property type="match status" value="1"/>
</dbReference>
<feature type="domain" description="Serine aminopeptidase S33" evidence="2">
    <location>
        <begin position="84"/>
        <end position="342"/>
    </location>
</feature>
<dbReference type="PANTHER" id="PTHR11614">
    <property type="entry name" value="PHOSPHOLIPASE-RELATED"/>
    <property type="match status" value="1"/>
</dbReference>
<dbReference type="EMBL" id="KZ819634">
    <property type="protein sequence ID" value="PWN93647.1"/>
    <property type="molecule type" value="Genomic_DNA"/>
</dbReference>
<keyword evidence="3" id="KW-0378">Hydrolase</keyword>
<dbReference type="AlphaFoldDB" id="A0A316YW24"/>
<organism evidence="3 4">
    <name type="scientific">Acaromyces ingoldii</name>
    <dbReference type="NCBI Taxonomy" id="215250"/>
    <lineage>
        <taxon>Eukaryota</taxon>
        <taxon>Fungi</taxon>
        <taxon>Dikarya</taxon>
        <taxon>Basidiomycota</taxon>
        <taxon>Ustilaginomycotina</taxon>
        <taxon>Exobasidiomycetes</taxon>
        <taxon>Exobasidiales</taxon>
        <taxon>Cryptobasidiaceae</taxon>
        <taxon>Acaromyces</taxon>
    </lineage>
</organism>
<evidence type="ECO:0000313" key="3">
    <source>
        <dbReference type="EMBL" id="PWN93647.1"/>
    </source>
</evidence>
<proteinExistence type="predicted"/>
<reference evidence="3 4" key="1">
    <citation type="journal article" date="2018" name="Mol. Biol. Evol.">
        <title>Broad Genomic Sampling Reveals a Smut Pathogenic Ancestry of the Fungal Clade Ustilaginomycotina.</title>
        <authorList>
            <person name="Kijpornyongpan T."/>
            <person name="Mondo S.J."/>
            <person name="Barry K."/>
            <person name="Sandor L."/>
            <person name="Lee J."/>
            <person name="Lipzen A."/>
            <person name="Pangilinan J."/>
            <person name="LaButti K."/>
            <person name="Hainaut M."/>
            <person name="Henrissat B."/>
            <person name="Grigoriev I.V."/>
            <person name="Spatafora J.W."/>
            <person name="Aime M.C."/>
        </authorList>
    </citation>
    <scope>NUCLEOTIDE SEQUENCE [LARGE SCALE GENOMIC DNA]</scope>
    <source>
        <strain evidence="3 4">MCA 4198</strain>
    </source>
</reference>
<dbReference type="InterPro" id="IPR051044">
    <property type="entry name" value="MAG_DAG_Lipase"/>
</dbReference>
<accession>A0A316YW24</accession>
<dbReference type="GeneID" id="37042499"/>